<dbReference type="InterPro" id="IPR023186">
    <property type="entry name" value="IUNH"/>
</dbReference>
<evidence type="ECO:0000256" key="1">
    <source>
        <dbReference type="ARBA" id="ARBA00022801"/>
    </source>
</evidence>
<dbReference type="RefSeq" id="WP_269926551.1">
    <property type="nucleotide sequence ID" value="NZ_JAMKBJ010000007.1"/>
</dbReference>
<proteinExistence type="predicted"/>
<keyword evidence="2" id="KW-0326">Glycosidase</keyword>
<dbReference type="Gene3D" id="3.90.245.10">
    <property type="entry name" value="Ribonucleoside hydrolase-like"/>
    <property type="match status" value="1"/>
</dbReference>
<protein>
    <submittedName>
        <fullName evidence="4">Nucleoside hydrolase</fullName>
    </submittedName>
</protein>
<dbReference type="PANTHER" id="PTHR12304:SF4">
    <property type="entry name" value="URIDINE NUCLEOSIDASE"/>
    <property type="match status" value="1"/>
</dbReference>
<dbReference type="SUPFAM" id="SSF53590">
    <property type="entry name" value="Nucleoside hydrolase"/>
    <property type="match status" value="1"/>
</dbReference>
<accession>A0A9X3LI53</accession>
<keyword evidence="1 4" id="KW-0378">Hydrolase</keyword>
<sequence length="317" mass="35836">MKKVLFFGDIGIDDTIALIYAYLHDEIEIVGVVAEYGNVSREDAISNIHYIFNLFEFPKDIPVILGADVPLTGEQPTYYPEIHGEHGLGPIIPNNRVQVVENFYEIVKIIEQHRDELVIVNVGRLTSLATMFILYKDLMNSVKEFYIMGGVFWIPGNVTTVAEANFHADPVAVKIVLTYAKNVTVIPLNATQKAIVTPEMVDYIDQFGKAKILKPLMEFYTDFYKKRNPSLTGGPLHDVLTLMATIQPELFIFGNSTVEIVQRLEGPARGQSIADLKTEQLDDEVKKHRIAFDIDYNQFFSEFISVMIGQKTRNGEQ</sequence>
<dbReference type="InterPro" id="IPR001910">
    <property type="entry name" value="Inosine/uridine_hydrolase_dom"/>
</dbReference>
<keyword evidence="5" id="KW-1185">Reference proteome</keyword>
<dbReference type="AlphaFoldDB" id="A0A9X3LI53"/>
<dbReference type="PANTHER" id="PTHR12304">
    <property type="entry name" value="INOSINE-URIDINE PREFERRING NUCLEOSIDE HYDROLASE"/>
    <property type="match status" value="1"/>
</dbReference>
<dbReference type="EMBL" id="JAMKBJ010000007">
    <property type="protein sequence ID" value="MCZ8537456.1"/>
    <property type="molecule type" value="Genomic_DNA"/>
</dbReference>
<dbReference type="InterPro" id="IPR036452">
    <property type="entry name" value="Ribo_hydro-like"/>
</dbReference>
<evidence type="ECO:0000259" key="3">
    <source>
        <dbReference type="Pfam" id="PF01156"/>
    </source>
</evidence>
<evidence type="ECO:0000313" key="4">
    <source>
        <dbReference type="EMBL" id="MCZ8537456.1"/>
    </source>
</evidence>
<dbReference type="CDD" id="cd00455">
    <property type="entry name" value="nuc_hydro"/>
    <property type="match status" value="1"/>
</dbReference>
<reference evidence="4" key="1">
    <citation type="submission" date="2022-05" db="EMBL/GenBank/DDBJ databases">
        <authorList>
            <person name="Colautti A."/>
            <person name="Iacumin L."/>
        </authorList>
    </citation>
    <scope>NUCLEOTIDE SEQUENCE</scope>
    <source>
        <strain evidence="4">SK 55</strain>
    </source>
</reference>
<dbReference type="GO" id="GO:0008477">
    <property type="term" value="F:purine nucleosidase activity"/>
    <property type="evidence" value="ECO:0007669"/>
    <property type="project" value="TreeGrafter"/>
</dbReference>
<name>A0A9X3LI53_9BACL</name>
<dbReference type="GO" id="GO:0005829">
    <property type="term" value="C:cytosol"/>
    <property type="evidence" value="ECO:0007669"/>
    <property type="project" value="TreeGrafter"/>
</dbReference>
<dbReference type="Pfam" id="PF01156">
    <property type="entry name" value="IU_nuc_hydro"/>
    <property type="match status" value="1"/>
</dbReference>
<comment type="caution">
    <text evidence="4">The sequence shown here is derived from an EMBL/GenBank/DDBJ whole genome shotgun (WGS) entry which is preliminary data.</text>
</comment>
<organism evidence="4 5">
    <name type="scientific">Paenisporosarcina quisquiliarum</name>
    <dbReference type="NCBI Taxonomy" id="365346"/>
    <lineage>
        <taxon>Bacteria</taxon>
        <taxon>Bacillati</taxon>
        <taxon>Bacillota</taxon>
        <taxon>Bacilli</taxon>
        <taxon>Bacillales</taxon>
        <taxon>Caryophanaceae</taxon>
        <taxon>Paenisporosarcina</taxon>
    </lineage>
</organism>
<dbReference type="Proteomes" id="UP001152173">
    <property type="component" value="Unassembled WGS sequence"/>
</dbReference>
<evidence type="ECO:0000256" key="2">
    <source>
        <dbReference type="ARBA" id="ARBA00023295"/>
    </source>
</evidence>
<gene>
    <name evidence="4" type="ORF">M9R32_09705</name>
</gene>
<evidence type="ECO:0000313" key="5">
    <source>
        <dbReference type="Proteomes" id="UP001152173"/>
    </source>
</evidence>
<dbReference type="GO" id="GO:0006152">
    <property type="term" value="P:purine nucleoside catabolic process"/>
    <property type="evidence" value="ECO:0007669"/>
    <property type="project" value="TreeGrafter"/>
</dbReference>
<feature type="domain" description="Inosine/uridine-preferring nucleoside hydrolase" evidence="3">
    <location>
        <begin position="5"/>
        <end position="300"/>
    </location>
</feature>